<name>A0A225SN31_9BURK</name>
<evidence type="ECO:0000313" key="2">
    <source>
        <dbReference type="EMBL" id="OWY31829.1"/>
    </source>
</evidence>
<sequence>MATAKQAAIPQPTPRRAAQSKKPTAKPVDLSALLNLPAQMEAGFQRVIDVLSKPALANSAPQLQTAAENAGERLEAIITIFTGKQAQNVLQDMLETGHPPSREQLLRAADKLIAARGGK</sequence>
<protein>
    <submittedName>
        <fullName evidence="2">Uncharacterized protein</fullName>
    </submittedName>
</protein>
<dbReference type="Proteomes" id="UP000214747">
    <property type="component" value="Unassembled WGS sequence"/>
</dbReference>
<dbReference type="RefSeq" id="WP_088757533.1">
    <property type="nucleotide sequence ID" value="NZ_NJGV01000040.1"/>
</dbReference>
<feature type="region of interest" description="Disordered" evidence="1">
    <location>
        <begin position="1"/>
        <end position="26"/>
    </location>
</feature>
<comment type="caution">
    <text evidence="2">The sequence shown here is derived from an EMBL/GenBank/DDBJ whole genome shotgun (WGS) entry which is preliminary data.</text>
</comment>
<accession>A0A225SN31</accession>
<keyword evidence="3" id="KW-1185">Reference proteome</keyword>
<gene>
    <name evidence="2" type="ORF">CEJ45_24220</name>
</gene>
<evidence type="ECO:0000313" key="3">
    <source>
        <dbReference type="Proteomes" id="UP000214747"/>
    </source>
</evidence>
<evidence type="ECO:0000256" key="1">
    <source>
        <dbReference type="SAM" id="MobiDB-lite"/>
    </source>
</evidence>
<dbReference type="AlphaFoldDB" id="A0A225SN31"/>
<organism evidence="2 3">
    <name type="scientific">Herbaspirillum aquaticum</name>
    <dbReference type="NCBI Taxonomy" id="568783"/>
    <lineage>
        <taxon>Bacteria</taxon>
        <taxon>Pseudomonadati</taxon>
        <taxon>Pseudomonadota</taxon>
        <taxon>Betaproteobacteria</taxon>
        <taxon>Burkholderiales</taxon>
        <taxon>Oxalobacteraceae</taxon>
        <taxon>Herbaspirillum</taxon>
    </lineage>
</organism>
<dbReference type="EMBL" id="NJGV01000040">
    <property type="protein sequence ID" value="OWY31829.1"/>
    <property type="molecule type" value="Genomic_DNA"/>
</dbReference>
<reference evidence="2 3" key="1">
    <citation type="journal article" date="2010" name="Int. J. Syst. Evol. Microbiol.">
        <title>Reclassification of Herbaspirillum putei as a later heterotypic synonym of Herbaspirillum huttiense, with the description of H. huttiense subsp. huttiense subsp. nov. and H. huttiense subsp. putei subsp. nov., comb. nov., and description of Herbaspirillum aquaticum sp. nov.</title>
        <authorList>
            <person name="Dobritsa A.P."/>
            <person name="Reddy M.C."/>
            <person name="Samadpour M."/>
        </authorList>
    </citation>
    <scope>NUCLEOTIDE SEQUENCE [LARGE SCALE GENOMIC DNA]</scope>
    <source>
        <strain evidence="2 3">IEH 4430</strain>
    </source>
</reference>
<proteinExistence type="predicted"/>